<dbReference type="RefSeq" id="WP_146973530.1">
    <property type="nucleotide sequence ID" value="NZ_VOSL01000025.1"/>
</dbReference>
<dbReference type="SMART" id="SM00226">
    <property type="entry name" value="LMWPc"/>
    <property type="match status" value="1"/>
</dbReference>
<dbReference type="Pfam" id="PF01451">
    <property type="entry name" value="LMWPc"/>
    <property type="match status" value="1"/>
</dbReference>
<dbReference type="GO" id="GO:0046685">
    <property type="term" value="P:response to arsenic-containing substance"/>
    <property type="evidence" value="ECO:0007669"/>
    <property type="project" value="UniProtKB-KW"/>
</dbReference>
<sequence length="150" mass="16569">MSGLPFKSILFLCVANSARSQMAEGLARQIFGDDLRVQSAGSEPSRVNPFAVKAMAELGIDLGSHASKSVDAIDPESVDLVITLCAEEVCPVFHSNSQRLHWPLQDPDRKDEDLSDEERLQHFRVAREQIRERLEVLAALCDAVPGTNLR</sequence>
<dbReference type="Proteomes" id="UP000321046">
    <property type="component" value="Unassembled WGS sequence"/>
</dbReference>
<dbReference type="CDD" id="cd16345">
    <property type="entry name" value="LMWP_ArsC"/>
    <property type="match status" value="1"/>
</dbReference>
<dbReference type="PANTHER" id="PTHR43428:SF1">
    <property type="entry name" value="ARSENATE REDUCTASE"/>
    <property type="match status" value="1"/>
</dbReference>
<feature type="domain" description="Phosphotyrosine protein phosphatase I" evidence="2">
    <location>
        <begin position="7"/>
        <end position="140"/>
    </location>
</feature>
<evidence type="ECO:0000313" key="3">
    <source>
        <dbReference type="EMBL" id="TXD39751.1"/>
    </source>
</evidence>
<dbReference type="SUPFAM" id="SSF52788">
    <property type="entry name" value="Phosphotyrosine protein phosphatases I"/>
    <property type="match status" value="1"/>
</dbReference>
<proteinExistence type="predicted"/>
<gene>
    <name evidence="3" type="ORF">FRC96_05625</name>
</gene>
<keyword evidence="1" id="KW-0059">Arsenical resistance</keyword>
<organism evidence="3 4">
    <name type="scientific">Lujinxingia vulgaris</name>
    <dbReference type="NCBI Taxonomy" id="2600176"/>
    <lineage>
        <taxon>Bacteria</taxon>
        <taxon>Deltaproteobacteria</taxon>
        <taxon>Bradymonadales</taxon>
        <taxon>Lujinxingiaceae</taxon>
        <taxon>Lujinxingia</taxon>
    </lineage>
</organism>
<evidence type="ECO:0000259" key="2">
    <source>
        <dbReference type="SMART" id="SM00226"/>
    </source>
</evidence>
<comment type="caution">
    <text evidence="3">The sequence shown here is derived from an EMBL/GenBank/DDBJ whole genome shotgun (WGS) entry which is preliminary data.</text>
</comment>
<evidence type="ECO:0000313" key="4">
    <source>
        <dbReference type="Proteomes" id="UP000321046"/>
    </source>
</evidence>
<dbReference type="AlphaFoldDB" id="A0A5C6XN41"/>
<dbReference type="InterPro" id="IPR036196">
    <property type="entry name" value="Ptyr_pPase_sf"/>
</dbReference>
<protein>
    <submittedName>
        <fullName evidence="3">Arsenate reductase ArsC</fullName>
    </submittedName>
</protein>
<reference evidence="3 4" key="1">
    <citation type="submission" date="2019-08" db="EMBL/GenBank/DDBJ databases">
        <title>Bradymonadales sp. TMQ2.</title>
        <authorList>
            <person name="Liang Q."/>
        </authorList>
    </citation>
    <scope>NUCLEOTIDE SEQUENCE [LARGE SCALE GENOMIC DNA]</scope>
    <source>
        <strain evidence="3 4">TMQ2</strain>
    </source>
</reference>
<dbReference type="InterPro" id="IPR023485">
    <property type="entry name" value="Ptyr_pPase"/>
</dbReference>
<dbReference type="OrthoDB" id="9784339at2"/>
<dbReference type="PANTHER" id="PTHR43428">
    <property type="entry name" value="ARSENATE REDUCTASE"/>
    <property type="match status" value="1"/>
</dbReference>
<name>A0A5C6XN41_9DELT</name>
<evidence type="ECO:0000256" key="1">
    <source>
        <dbReference type="ARBA" id="ARBA00022849"/>
    </source>
</evidence>
<dbReference type="Gene3D" id="3.40.50.2300">
    <property type="match status" value="1"/>
</dbReference>
<dbReference type="EMBL" id="VOSL01000025">
    <property type="protein sequence ID" value="TXD39751.1"/>
    <property type="molecule type" value="Genomic_DNA"/>
</dbReference>
<accession>A0A5C6XN41</accession>